<dbReference type="InterPro" id="IPR011200">
    <property type="entry name" value="UCP012608"/>
</dbReference>
<organism evidence="1 2">
    <name type="scientific">Microbacterium limosum</name>
    <dbReference type="NCBI Taxonomy" id="3079935"/>
    <lineage>
        <taxon>Bacteria</taxon>
        <taxon>Bacillati</taxon>
        <taxon>Actinomycetota</taxon>
        <taxon>Actinomycetes</taxon>
        <taxon>Micrococcales</taxon>
        <taxon>Microbacteriaceae</taxon>
        <taxon>Microbacterium</taxon>
    </lineage>
</organism>
<dbReference type="EMBL" id="CP137080">
    <property type="protein sequence ID" value="WOQ69073.1"/>
    <property type="molecule type" value="Genomic_DNA"/>
</dbReference>
<reference evidence="1 2" key="1">
    <citation type="submission" date="2023-10" db="EMBL/GenBank/DDBJ databases">
        <title>Y20.</title>
        <authorList>
            <person name="Zhang G."/>
            <person name="Ding Y."/>
        </authorList>
    </citation>
    <scope>NUCLEOTIDE SEQUENCE [LARGE SCALE GENOMIC DNA]</scope>
    <source>
        <strain evidence="1 2">Y20</strain>
    </source>
</reference>
<proteinExistence type="predicted"/>
<dbReference type="AlphaFoldDB" id="A0AAU0MFP5"/>
<accession>A0AAU0MFP5</accession>
<dbReference type="KEGG" id="mliy:RYJ27_10230"/>
<protein>
    <submittedName>
        <fullName evidence="1">DUF2332 domain-containing protein</fullName>
    </submittedName>
</protein>
<dbReference type="RefSeq" id="WP_330170209.1">
    <property type="nucleotide sequence ID" value="NZ_CP137080.1"/>
</dbReference>
<sequence length="328" mass="34889">MDDAAAVIERYARFADDEARGRSDVYEDWARGIAQDPETAALLARIPATRRQPPLVFAVARMQGAPVGPWVGLRRWLREHGDRLVAEASALSLQTNEPLRCAPLVAALSLVPGPVALVELGASAGLCLYPDRYSYRFWGTRDVRLDPVEGSAAVVLASEMRGAGGGELTLPRVLTRVGVDLAPLDARDAADRAFLEALVWPGEDGRAERIAAALDVAAADPPRMIVGDAADPATLDDAIADARRAAPDASIVVTTPGLLPHVPRAGRERLRRALTERDVRWVSIHPAGMSGAPQASTGAAASGFHLTLDGQVVAECDPLGAWLEWRAS</sequence>
<keyword evidence="2" id="KW-1185">Reference proteome</keyword>
<evidence type="ECO:0000313" key="2">
    <source>
        <dbReference type="Proteomes" id="UP001329313"/>
    </source>
</evidence>
<dbReference type="Proteomes" id="UP001329313">
    <property type="component" value="Chromosome"/>
</dbReference>
<name>A0AAU0MFP5_9MICO</name>
<gene>
    <name evidence="1" type="ORF">RYJ27_10230</name>
</gene>
<evidence type="ECO:0000313" key="1">
    <source>
        <dbReference type="EMBL" id="WOQ69073.1"/>
    </source>
</evidence>
<dbReference type="Pfam" id="PF10094">
    <property type="entry name" value="DUF2332"/>
    <property type="match status" value="1"/>
</dbReference>